<dbReference type="Pfam" id="PF00355">
    <property type="entry name" value="Rieske"/>
    <property type="match status" value="1"/>
</dbReference>
<dbReference type="GO" id="GO:0046872">
    <property type="term" value="F:metal ion binding"/>
    <property type="evidence" value="ECO:0007669"/>
    <property type="project" value="UniProtKB-KW"/>
</dbReference>
<dbReference type="GO" id="GO:0008121">
    <property type="term" value="F:quinol-cytochrome-c reductase activity"/>
    <property type="evidence" value="ECO:0007669"/>
    <property type="project" value="UniProtKB-EC"/>
</dbReference>
<proteinExistence type="predicted"/>
<dbReference type="InterPro" id="IPR005805">
    <property type="entry name" value="Rieske_Fe-S_prot_C"/>
</dbReference>
<evidence type="ECO:0000259" key="13">
    <source>
        <dbReference type="PROSITE" id="PS51296"/>
    </source>
</evidence>
<dbReference type="CDD" id="cd03470">
    <property type="entry name" value="Rieske_cytochrome_bc1"/>
    <property type="match status" value="1"/>
</dbReference>
<dbReference type="SUPFAM" id="SSF50022">
    <property type="entry name" value="ISP domain"/>
    <property type="match status" value="1"/>
</dbReference>
<keyword evidence="10" id="KW-0249">Electron transport</keyword>
<protein>
    <recommendedName>
        <fullName evidence="10">Ubiquinol-cytochrome c reductase iron-sulfur subunit</fullName>
        <ecNumber evidence="10">7.1.1.8</ecNumber>
    </recommendedName>
</protein>
<accession>A0A080MDC7</accession>
<keyword evidence="6" id="KW-0408">Iron</keyword>
<comment type="subunit">
    <text evidence="11">The main subunits of complex b-c1 are: cytochrome b, cytochrome c1 and the Rieske protein.</text>
</comment>
<feature type="compositionally biased region" description="Polar residues" evidence="12">
    <location>
        <begin position="9"/>
        <end position="19"/>
    </location>
</feature>
<comment type="cofactor">
    <cofactor evidence="10">
        <name>[2Fe-2S] cluster</name>
        <dbReference type="ChEBI" id="CHEBI:190135"/>
    </cofactor>
    <text evidence="10">Binds 1 [2Fe-2S] cluster per subunit.</text>
</comment>
<evidence type="ECO:0000256" key="5">
    <source>
        <dbReference type="ARBA" id="ARBA00022989"/>
    </source>
</evidence>
<accession>A0A7D5SF65</accession>
<dbReference type="PRINTS" id="PR00162">
    <property type="entry name" value="RIESKE"/>
</dbReference>
<dbReference type="STRING" id="1453999.AW06_003748"/>
<dbReference type="PROSITE" id="PS51296">
    <property type="entry name" value="RIESKE"/>
    <property type="match status" value="1"/>
</dbReference>
<reference evidence="14 16" key="1">
    <citation type="submission" date="2014-02" db="EMBL/GenBank/DDBJ databases">
        <title>Expanding our view of genomic diversity in Candidatus Accumulibacter clades.</title>
        <authorList>
            <person name="Skennerton C.T."/>
            <person name="Barr J.J."/>
            <person name="Slater F.R."/>
            <person name="Bond P.L."/>
            <person name="Tyson G.W."/>
        </authorList>
    </citation>
    <scope>NUCLEOTIDE SEQUENCE [LARGE SCALE GENOMIC DNA]</scope>
    <source>
        <strain evidence="16">SK-02</strain>
    </source>
</reference>
<keyword evidence="5" id="KW-1133">Transmembrane helix</keyword>
<dbReference type="PANTHER" id="PTHR10134">
    <property type="entry name" value="CYTOCHROME B-C1 COMPLEX SUBUNIT RIESKE, MITOCHONDRIAL"/>
    <property type="match status" value="1"/>
</dbReference>
<dbReference type="Proteomes" id="UP000021315">
    <property type="component" value="Unassembled WGS sequence"/>
</dbReference>
<dbReference type="RefSeq" id="WP_138678791.1">
    <property type="nucleotide sequence ID" value="NZ_JDST02000099.1"/>
</dbReference>
<keyword evidence="14" id="KW-0560">Oxidoreductase</keyword>
<evidence type="ECO:0000256" key="12">
    <source>
        <dbReference type="SAM" id="MobiDB-lite"/>
    </source>
</evidence>
<evidence type="ECO:0000313" key="14">
    <source>
        <dbReference type="EMBL" id="KFB75219.1"/>
    </source>
</evidence>
<dbReference type="EMBL" id="JDST02000099">
    <property type="protein sequence ID" value="KFB75219.1"/>
    <property type="molecule type" value="Genomic_DNA"/>
</dbReference>
<dbReference type="InterPro" id="IPR017941">
    <property type="entry name" value="Rieske_2Fe-2S"/>
</dbReference>
<organism evidence="14 16">
    <name type="scientific">Candidatus Accumulibacter cognatus</name>
    <dbReference type="NCBI Taxonomy" id="2954383"/>
    <lineage>
        <taxon>Bacteria</taxon>
        <taxon>Pseudomonadati</taxon>
        <taxon>Pseudomonadota</taxon>
        <taxon>Betaproteobacteria</taxon>
        <taxon>Candidatus Accumulibacter</taxon>
    </lineage>
</organism>
<evidence type="ECO:0000256" key="11">
    <source>
        <dbReference type="RuleBase" id="RU004497"/>
    </source>
</evidence>
<keyword evidence="16" id="KW-1185">Reference proteome</keyword>
<dbReference type="NCBIfam" id="TIGR01416">
    <property type="entry name" value="Rieske_proteo"/>
    <property type="match status" value="1"/>
</dbReference>
<dbReference type="InterPro" id="IPR014349">
    <property type="entry name" value="Rieske_Fe-S_prot"/>
</dbReference>
<dbReference type="InterPro" id="IPR006317">
    <property type="entry name" value="Ubiquinol_cyt_c_Rdtase_Fe-S-su"/>
</dbReference>
<comment type="catalytic activity">
    <reaction evidence="10">
        <text>a quinol + 2 Fe(III)-[cytochrome c](out) = a quinone + 2 Fe(II)-[cytochrome c](out) + 2 H(+)(out)</text>
        <dbReference type="Rhea" id="RHEA:11484"/>
        <dbReference type="Rhea" id="RHEA-COMP:10350"/>
        <dbReference type="Rhea" id="RHEA-COMP:14399"/>
        <dbReference type="ChEBI" id="CHEBI:15378"/>
        <dbReference type="ChEBI" id="CHEBI:24646"/>
        <dbReference type="ChEBI" id="CHEBI:29033"/>
        <dbReference type="ChEBI" id="CHEBI:29034"/>
        <dbReference type="ChEBI" id="CHEBI:132124"/>
        <dbReference type="EC" id="7.1.1.8"/>
    </reaction>
</comment>
<keyword evidence="9" id="KW-1015">Disulfide bond</keyword>
<keyword evidence="3" id="KW-0001">2Fe-2S</keyword>
<dbReference type="EC" id="7.1.1.8" evidence="10"/>
<evidence type="ECO:0000256" key="4">
    <source>
        <dbReference type="ARBA" id="ARBA00022723"/>
    </source>
</evidence>
<evidence type="ECO:0000256" key="10">
    <source>
        <dbReference type="RuleBase" id="RU004494"/>
    </source>
</evidence>
<dbReference type="EMBL" id="CP058708">
    <property type="protein sequence ID" value="QLH50839.1"/>
    <property type="molecule type" value="Genomic_DNA"/>
</dbReference>
<evidence type="ECO:0000256" key="9">
    <source>
        <dbReference type="ARBA" id="ARBA00023157"/>
    </source>
</evidence>
<evidence type="ECO:0000256" key="7">
    <source>
        <dbReference type="ARBA" id="ARBA00023014"/>
    </source>
</evidence>
<keyword evidence="8" id="KW-0472">Membrane</keyword>
<keyword evidence="7" id="KW-0411">Iron-sulfur</keyword>
<keyword evidence="4" id="KW-0479">Metal-binding</keyword>
<name>A0A080MDC7_9PROT</name>
<sequence length="199" mass="22006">MAHPERLHTPSSRLSTTFMNDDPSHRPQRRRLQVLAGICAIGTGVGAARYLTGHTRPPTGNPVATDLADLQPGKLRVLDWQGRTLWILRRTAEEVSALADHESELIDPHCQHSLQPENCRNRHRSLHPNVFVAIGQCTHQGCTPQLRNGPGVRSEFLCPCHTSRFDLAGRVFRSGPAPANLVIPVYRLDGDNRVVIGEA</sequence>
<feature type="domain" description="Rieske" evidence="13">
    <location>
        <begin position="97"/>
        <end position="195"/>
    </location>
</feature>
<evidence type="ECO:0000313" key="17">
    <source>
        <dbReference type="Proteomes" id="UP000509684"/>
    </source>
</evidence>
<comment type="miscellaneous">
    <text evidence="10">The Rieske protein is a high potential 2Fe-2S protein.</text>
</comment>
<evidence type="ECO:0000256" key="1">
    <source>
        <dbReference type="ARBA" id="ARBA00004167"/>
    </source>
</evidence>
<evidence type="ECO:0000256" key="8">
    <source>
        <dbReference type="ARBA" id="ARBA00023136"/>
    </source>
</evidence>
<dbReference type="GO" id="GO:0016020">
    <property type="term" value="C:membrane"/>
    <property type="evidence" value="ECO:0007669"/>
    <property type="project" value="UniProtKB-SubCell"/>
</dbReference>
<dbReference type="Gene3D" id="2.102.10.10">
    <property type="entry name" value="Rieske [2Fe-2S] iron-sulphur domain"/>
    <property type="match status" value="1"/>
</dbReference>
<dbReference type="AlphaFoldDB" id="A0A080MDC7"/>
<dbReference type="GO" id="GO:0051537">
    <property type="term" value="F:2 iron, 2 sulfur cluster binding"/>
    <property type="evidence" value="ECO:0007669"/>
    <property type="project" value="UniProtKB-KW"/>
</dbReference>
<evidence type="ECO:0000256" key="2">
    <source>
        <dbReference type="ARBA" id="ARBA00022692"/>
    </source>
</evidence>
<comment type="subcellular location">
    <subcellularLocation>
        <location evidence="1">Membrane</location>
        <topology evidence="1">Single-pass membrane protein</topology>
    </subcellularLocation>
</comment>
<feature type="region of interest" description="Disordered" evidence="12">
    <location>
        <begin position="1"/>
        <end position="27"/>
    </location>
</feature>
<dbReference type="KEGG" id="acog:HWD57_14355"/>
<reference evidence="15 17" key="2">
    <citation type="journal article" date="2019" name="Microbiome">
        <title>Annotated bacterial chromosomes from frame-shift-corrected long-read metagenomic data.</title>
        <authorList>
            <person name="Arumugam K."/>
            <person name="Bagci C."/>
            <person name="Bessarab I."/>
            <person name="Beier S."/>
            <person name="Buchfink B."/>
            <person name="Gorska A."/>
            <person name="Qiu G."/>
            <person name="Huson D.H."/>
            <person name="Williams R.B.H."/>
        </authorList>
    </citation>
    <scope>NUCLEOTIDE SEQUENCE [LARGE SCALE GENOMIC DNA]</scope>
    <source>
        <strain evidence="15">SSA1</strain>
    </source>
</reference>
<dbReference type="Proteomes" id="UP000509684">
    <property type="component" value="Chromosome"/>
</dbReference>
<evidence type="ECO:0000256" key="3">
    <source>
        <dbReference type="ARBA" id="ARBA00022714"/>
    </source>
</evidence>
<gene>
    <name evidence="14" type="primary">petA_2</name>
    <name evidence="15" type="synonym">petA</name>
    <name evidence="14" type="ORF">AW06_003748</name>
    <name evidence="15" type="ORF">HWD57_14355</name>
</gene>
<reference evidence="15" key="3">
    <citation type="submission" date="2020-06" db="EMBL/GenBank/DDBJ databases">
        <authorList>
            <person name="Arumugam K."/>
            <person name="Besarab I."/>
            <person name="Haryono M."/>
            <person name="Bagci C."/>
            <person name="Beier S."/>
            <person name="Buchfink B."/>
            <person name="Gorska A."/>
            <person name="Qiu G."/>
            <person name="Huson D.H."/>
            <person name="Williams R.B."/>
        </authorList>
    </citation>
    <scope>NUCLEOTIDE SEQUENCE</scope>
    <source>
        <strain evidence="15">SSA1</strain>
    </source>
</reference>
<keyword evidence="2" id="KW-0812">Transmembrane</keyword>
<evidence type="ECO:0000313" key="16">
    <source>
        <dbReference type="Proteomes" id="UP000021315"/>
    </source>
</evidence>
<evidence type="ECO:0000256" key="6">
    <source>
        <dbReference type="ARBA" id="ARBA00023004"/>
    </source>
</evidence>
<dbReference type="GO" id="GO:0016491">
    <property type="term" value="F:oxidoreductase activity"/>
    <property type="evidence" value="ECO:0007669"/>
    <property type="project" value="UniProtKB-KW"/>
</dbReference>
<evidence type="ECO:0000313" key="15">
    <source>
        <dbReference type="EMBL" id="QLH50839.1"/>
    </source>
</evidence>
<dbReference type="InterPro" id="IPR036922">
    <property type="entry name" value="Rieske_2Fe-2S_sf"/>
</dbReference>
<keyword evidence="10" id="KW-0813">Transport</keyword>